<evidence type="ECO:0000313" key="1">
    <source>
        <dbReference type="EMBL" id="MBJ6123181.1"/>
    </source>
</evidence>
<gene>
    <name evidence="1" type="ORF">JAO74_15410</name>
</gene>
<sequence>MGWLALVIMMAAAFVALVLLRLPRLVWSMVGAALMLGATGYALQCRPDLPAQLAIPAGETLATDPAITDIRGQMFGRFGAEGAYLTAADALSRNGSSRYEVQTILGGIRNSPKSVQLWTALGDAIARHDHGQLSPAAALAFSHAAQLDPRHPGPPFFRGMALARAGDVDGAEASWRRALSLTAPDAVYRPAIVERLALIDNLRQMLDR</sequence>
<organism evidence="1 2">
    <name type="scientific">Sphingomonas mollis</name>
    <dbReference type="NCBI Taxonomy" id="2795726"/>
    <lineage>
        <taxon>Bacteria</taxon>
        <taxon>Pseudomonadati</taxon>
        <taxon>Pseudomonadota</taxon>
        <taxon>Alphaproteobacteria</taxon>
        <taxon>Sphingomonadales</taxon>
        <taxon>Sphingomonadaceae</taxon>
        <taxon>Sphingomonas</taxon>
    </lineage>
</organism>
<dbReference type="Gene3D" id="1.25.40.10">
    <property type="entry name" value="Tetratricopeptide repeat domain"/>
    <property type="match status" value="1"/>
</dbReference>
<evidence type="ECO:0008006" key="3">
    <source>
        <dbReference type="Google" id="ProtNLM"/>
    </source>
</evidence>
<protein>
    <recommendedName>
        <fullName evidence="3">Cytochrome c biogenesis factor</fullName>
    </recommendedName>
</protein>
<dbReference type="Proteomes" id="UP000640426">
    <property type="component" value="Unassembled WGS sequence"/>
</dbReference>
<dbReference type="InterPro" id="IPR011990">
    <property type="entry name" value="TPR-like_helical_dom_sf"/>
</dbReference>
<accession>A0ABS0XT20</accession>
<name>A0ABS0XT20_9SPHN</name>
<keyword evidence="2" id="KW-1185">Reference proteome</keyword>
<evidence type="ECO:0000313" key="2">
    <source>
        <dbReference type="Proteomes" id="UP000640426"/>
    </source>
</evidence>
<comment type="caution">
    <text evidence="1">The sequence shown here is derived from an EMBL/GenBank/DDBJ whole genome shotgun (WGS) entry which is preliminary data.</text>
</comment>
<reference evidence="2" key="1">
    <citation type="submission" date="2020-12" db="EMBL/GenBank/DDBJ databases">
        <title>Hymenobacter sp.</title>
        <authorList>
            <person name="Kim M.K."/>
        </authorList>
    </citation>
    <scope>NUCLEOTIDE SEQUENCE [LARGE SCALE GENOMIC DNA]</scope>
    <source>
        <strain evidence="2">BT553</strain>
    </source>
</reference>
<dbReference type="EMBL" id="JAELXS010000009">
    <property type="protein sequence ID" value="MBJ6123181.1"/>
    <property type="molecule type" value="Genomic_DNA"/>
</dbReference>
<dbReference type="SUPFAM" id="SSF48452">
    <property type="entry name" value="TPR-like"/>
    <property type="match status" value="1"/>
</dbReference>
<proteinExistence type="predicted"/>